<organism evidence="1">
    <name type="scientific">Phaeodactylum tricornutum</name>
    <name type="common">Diatom</name>
    <dbReference type="NCBI Taxonomy" id="2850"/>
    <lineage>
        <taxon>Eukaryota</taxon>
        <taxon>Sar</taxon>
        <taxon>Stramenopiles</taxon>
        <taxon>Ochrophyta</taxon>
        <taxon>Bacillariophyta</taxon>
        <taxon>Bacillariophyceae</taxon>
        <taxon>Bacillariophycidae</taxon>
        <taxon>Naviculales</taxon>
        <taxon>Phaeodactylaceae</taxon>
        <taxon>Phaeodactylum</taxon>
    </lineage>
</organism>
<dbReference type="InterPro" id="IPR018714">
    <property type="entry name" value="DUF2237"/>
</dbReference>
<gene>
    <name evidence="1" type="ORF">PTTT1_LOCUS55551</name>
</gene>
<name>A0A8J9TH97_PHATR</name>
<evidence type="ECO:0008006" key="2">
    <source>
        <dbReference type="Google" id="ProtNLM"/>
    </source>
</evidence>
<dbReference type="Proteomes" id="UP000836788">
    <property type="component" value="Chromosome 9"/>
</dbReference>
<protein>
    <recommendedName>
        <fullName evidence="2">DUF2237 domain-containing protein</fullName>
    </recommendedName>
</protein>
<dbReference type="AlphaFoldDB" id="A0A8J9TH97"/>
<dbReference type="PANTHER" id="PTHR37466">
    <property type="entry name" value="SLR1628 PROTEIN"/>
    <property type="match status" value="1"/>
</dbReference>
<dbReference type="Gene3D" id="3.30.56.110">
    <property type="entry name" value="Protein of unknown function DUF2237"/>
    <property type="match status" value="1"/>
</dbReference>
<dbReference type="PROSITE" id="PS51257">
    <property type="entry name" value="PROKAR_LIPOPROTEIN"/>
    <property type="match status" value="1"/>
</dbReference>
<dbReference type="PANTHER" id="PTHR37466:SF1">
    <property type="entry name" value="SLR1628 PROTEIN"/>
    <property type="match status" value="1"/>
</dbReference>
<dbReference type="Pfam" id="PF09996">
    <property type="entry name" value="DUF2237"/>
    <property type="match status" value="1"/>
</dbReference>
<reference evidence="1" key="1">
    <citation type="submission" date="2022-02" db="EMBL/GenBank/DDBJ databases">
        <authorList>
            <person name="Giguere J D."/>
        </authorList>
    </citation>
    <scope>NUCLEOTIDE SEQUENCE</scope>
    <source>
        <strain evidence="1">CCAP 1055/1</strain>
    </source>
</reference>
<dbReference type="EMBL" id="OU594950">
    <property type="protein sequence ID" value="CAG9294704.1"/>
    <property type="molecule type" value="Genomic_DNA"/>
</dbReference>
<sequence length="158" mass="17642">MATEDERPQAASAAANVLGTSLACCCDNVRASGIGTGFYRNGYCSTGEADVGRHTVCVRVTDKFLEYSRAVGNDLSTPVPQYHFPGLRDGDLWCLCAERWVQAYQAWNAPKLFLQATHEKTLNYVDFAVLREYALDGDEADLALRQLNEQRERLKKML</sequence>
<accession>A0A8J9TH97</accession>
<evidence type="ECO:0000313" key="1">
    <source>
        <dbReference type="EMBL" id="CAG9294704.1"/>
    </source>
</evidence>
<proteinExistence type="predicted"/>